<evidence type="ECO:0000313" key="1">
    <source>
        <dbReference type="Ensembl" id="ENSCPVP00000026759.1"/>
    </source>
</evidence>
<protein>
    <submittedName>
        <fullName evidence="1">Uncharacterized protein</fullName>
    </submittedName>
</protein>
<keyword evidence="2" id="KW-1185">Reference proteome</keyword>
<reference evidence="1" key="3">
    <citation type="submission" date="2025-09" db="UniProtKB">
        <authorList>
            <consortium name="Ensembl"/>
        </authorList>
    </citation>
    <scope>IDENTIFICATION</scope>
</reference>
<proteinExistence type="predicted"/>
<dbReference type="InterPro" id="IPR015662">
    <property type="entry name" value="Promotilin"/>
</dbReference>
<dbReference type="PANTHER" id="PTHR14156">
    <property type="entry name" value="MOTILIN"/>
    <property type="match status" value="1"/>
</dbReference>
<sequence length="285" mass="30961">MVSRKVVASLLLVSLLSVLAEQTQGFMPFFTQSDFQKMQEKERNKAGQKKSLSSLQQLEEEGFSEQSGVDVSAAKTLQQALPVRAWLTPRQLEKYQDVLEKLLAELLQDTPDGTVRGLISALGILPFLLLTSSSAQRYLYSPEGFLCRVCSLCGALRSQPLPCAPFWEAYFLLRCCPELIWTGSSSTTLPSSSVCHLPAPPPPKRSSVSREQFPAELITATVPARQLSMCSQLGTPRCLHGGLTLTLNYTAICCKSSFSFGKPCVGIAAANIQGQAVVLLFLPAG</sequence>
<evidence type="ECO:0000313" key="2">
    <source>
        <dbReference type="Proteomes" id="UP000694382"/>
    </source>
</evidence>
<reference evidence="1" key="2">
    <citation type="submission" date="2025-08" db="UniProtKB">
        <authorList>
            <consortium name="Ensembl"/>
        </authorList>
    </citation>
    <scope>IDENTIFICATION</scope>
</reference>
<dbReference type="Ensembl" id="ENSCPVT00000026498.1">
    <property type="protein sequence ID" value="ENSCPVP00000026759.1"/>
    <property type="gene ID" value="ENSCPVG00000017216.1"/>
</dbReference>
<name>A0A8U8C136_GEOPR</name>
<dbReference type="AlphaFoldDB" id="A0A8U8C136"/>
<reference evidence="1" key="1">
    <citation type="submission" date="2020-02" db="EMBL/GenBank/DDBJ databases">
        <authorList>
            <person name="Enbody D E."/>
            <person name="Pettersson E M."/>
        </authorList>
    </citation>
    <scope>NUCLEOTIDE SEQUENCE [LARGE SCALE GENOMIC DNA]</scope>
</reference>
<dbReference type="PANTHER" id="PTHR14156:SF0">
    <property type="entry name" value="PROMOTILIN"/>
    <property type="match status" value="1"/>
</dbReference>
<dbReference type="Proteomes" id="UP000694382">
    <property type="component" value="Chromosome 26"/>
</dbReference>
<accession>A0A8U8C136</accession>
<organism evidence="1 2">
    <name type="scientific">Geospiza parvula</name>
    <name type="common">Small tree-finch</name>
    <name type="synonym">Camarhynchus parvulus</name>
    <dbReference type="NCBI Taxonomy" id="87175"/>
    <lineage>
        <taxon>Eukaryota</taxon>
        <taxon>Metazoa</taxon>
        <taxon>Chordata</taxon>
        <taxon>Craniata</taxon>
        <taxon>Vertebrata</taxon>
        <taxon>Euteleostomi</taxon>
        <taxon>Archelosauria</taxon>
        <taxon>Archosauria</taxon>
        <taxon>Dinosauria</taxon>
        <taxon>Saurischia</taxon>
        <taxon>Theropoda</taxon>
        <taxon>Coelurosauria</taxon>
        <taxon>Aves</taxon>
        <taxon>Neognathae</taxon>
        <taxon>Neoaves</taxon>
        <taxon>Telluraves</taxon>
        <taxon>Australaves</taxon>
        <taxon>Passeriformes</taxon>
        <taxon>Thraupidae</taxon>
        <taxon>Camarhynchus</taxon>
    </lineage>
</organism>